<accession>A0A0B6XZ94</accession>
<proteinExistence type="predicted"/>
<name>A0A0B6XZ94_9EUPU</name>
<reference evidence="1" key="1">
    <citation type="submission" date="2014-12" db="EMBL/GenBank/DDBJ databases">
        <title>Insight into the proteome of Arion vulgaris.</title>
        <authorList>
            <person name="Aradska J."/>
            <person name="Bulat T."/>
            <person name="Smidak R."/>
            <person name="Sarate P."/>
            <person name="Gangsoo J."/>
            <person name="Sialana F."/>
            <person name="Bilban M."/>
            <person name="Lubec G."/>
        </authorList>
    </citation>
    <scope>NUCLEOTIDE SEQUENCE</scope>
    <source>
        <tissue evidence="1">Skin</tissue>
    </source>
</reference>
<feature type="non-terminal residue" evidence="1">
    <location>
        <position position="1"/>
    </location>
</feature>
<dbReference type="AlphaFoldDB" id="A0A0B6XZ94"/>
<protein>
    <submittedName>
        <fullName evidence="1">Uncharacterized protein</fullName>
    </submittedName>
</protein>
<organism evidence="1">
    <name type="scientific">Arion vulgaris</name>
    <dbReference type="NCBI Taxonomy" id="1028688"/>
    <lineage>
        <taxon>Eukaryota</taxon>
        <taxon>Metazoa</taxon>
        <taxon>Spiralia</taxon>
        <taxon>Lophotrochozoa</taxon>
        <taxon>Mollusca</taxon>
        <taxon>Gastropoda</taxon>
        <taxon>Heterobranchia</taxon>
        <taxon>Euthyneura</taxon>
        <taxon>Panpulmonata</taxon>
        <taxon>Eupulmonata</taxon>
        <taxon>Stylommatophora</taxon>
        <taxon>Helicina</taxon>
        <taxon>Arionoidea</taxon>
        <taxon>Arionidae</taxon>
        <taxon>Arion</taxon>
    </lineage>
</organism>
<gene>
    <name evidence="1" type="primary">ORF5366</name>
</gene>
<sequence length="63" mass="6862">IKEGDNLLLNEALQNASDEMLEPPTLEKHDSMNSLNGSYAMVDDKASITSGNSPHFVEEADLD</sequence>
<dbReference type="EMBL" id="HACG01001981">
    <property type="protein sequence ID" value="CEK48846.1"/>
    <property type="molecule type" value="Transcribed_RNA"/>
</dbReference>
<evidence type="ECO:0000313" key="1">
    <source>
        <dbReference type="EMBL" id="CEK48846.1"/>
    </source>
</evidence>